<dbReference type="OrthoDB" id="1440611at2"/>
<dbReference type="RefSeq" id="WP_116879415.1">
    <property type="nucleotide sequence ID" value="NZ_QURB01000001.1"/>
</dbReference>
<dbReference type="EMBL" id="QURB01000001">
    <property type="protein sequence ID" value="RFC55579.1"/>
    <property type="molecule type" value="Genomic_DNA"/>
</dbReference>
<organism evidence="2 3">
    <name type="scientific">Brumimicrobium aurantiacum</name>
    <dbReference type="NCBI Taxonomy" id="1737063"/>
    <lineage>
        <taxon>Bacteria</taxon>
        <taxon>Pseudomonadati</taxon>
        <taxon>Bacteroidota</taxon>
        <taxon>Flavobacteriia</taxon>
        <taxon>Flavobacteriales</taxon>
        <taxon>Crocinitomicaceae</taxon>
        <taxon>Brumimicrobium</taxon>
    </lineage>
</organism>
<keyword evidence="1" id="KW-0732">Signal</keyword>
<reference evidence="2 3" key="1">
    <citation type="submission" date="2018-08" db="EMBL/GenBank/DDBJ databases">
        <title>The draft genome squence of Brumimicrobium sp. N62.</title>
        <authorList>
            <person name="Du Z.-J."/>
            <person name="Luo H.-R."/>
        </authorList>
    </citation>
    <scope>NUCLEOTIDE SEQUENCE [LARGE SCALE GENOMIC DNA]</scope>
    <source>
        <strain evidence="2 3">N62</strain>
    </source>
</reference>
<protein>
    <recommendedName>
        <fullName evidence="4">DUF3347 domain-containing protein</fullName>
    </recommendedName>
</protein>
<comment type="caution">
    <text evidence="2">The sequence shown here is derived from an EMBL/GenBank/DDBJ whole genome shotgun (WGS) entry which is preliminary data.</text>
</comment>
<evidence type="ECO:0000256" key="1">
    <source>
        <dbReference type="SAM" id="SignalP"/>
    </source>
</evidence>
<evidence type="ECO:0008006" key="4">
    <source>
        <dbReference type="Google" id="ProtNLM"/>
    </source>
</evidence>
<feature type="signal peptide" evidence="1">
    <location>
        <begin position="1"/>
        <end position="22"/>
    </location>
</feature>
<sequence length="159" mass="17754">MKITYLALICLGFLVACNSSQNTEEISSDSKDAVVISSEIEVGKELETEKDSLPSIENNRLKVNDEMMPFIKEGQLLVTSFEKTGDEDYLNLANELAEQNSKLISSCTMSGGDHDVLHEWLAPHLKLTKDLQNAENIEIANNIVDSLVASYHTFDQNFR</sequence>
<dbReference type="PROSITE" id="PS51257">
    <property type="entry name" value="PROKAR_LIPOPROTEIN"/>
    <property type="match status" value="1"/>
</dbReference>
<proteinExistence type="predicted"/>
<evidence type="ECO:0000313" key="3">
    <source>
        <dbReference type="Proteomes" id="UP000257127"/>
    </source>
</evidence>
<dbReference type="Proteomes" id="UP000257127">
    <property type="component" value="Unassembled WGS sequence"/>
</dbReference>
<name>A0A3E1F1F7_9FLAO</name>
<dbReference type="AlphaFoldDB" id="A0A3E1F1F7"/>
<accession>A0A3E1F1F7</accession>
<evidence type="ECO:0000313" key="2">
    <source>
        <dbReference type="EMBL" id="RFC55579.1"/>
    </source>
</evidence>
<feature type="chain" id="PRO_5017641662" description="DUF3347 domain-containing protein" evidence="1">
    <location>
        <begin position="23"/>
        <end position="159"/>
    </location>
</feature>
<keyword evidence="3" id="KW-1185">Reference proteome</keyword>
<gene>
    <name evidence="2" type="ORF">DXU93_01210</name>
</gene>